<dbReference type="SUPFAM" id="SSF56228">
    <property type="entry name" value="Aldehyde ferredoxin oxidoreductase, N-terminal domain"/>
    <property type="match status" value="1"/>
</dbReference>
<accession>X1P493</accession>
<sequence length="84" mass="8944">MFGWNGKIAKVYLTEKKIEPIPLGEEFLADYLGGRGLGVKLVYDLVKPGVDPLSSENILVFAAGPLTGTTCPTSGRYATVSKSP</sequence>
<organism evidence="2">
    <name type="scientific">marine sediment metagenome</name>
    <dbReference type="NCBI Taxonomy" id="412755"/>
    <lineage>
        <taxon>unclassified sequences</taxon>
        <taxon>metagenomes</taxon>
        <taxon>ecological metagenomes</taxon>
    </lineage>
</organism>
<name>X1P493_9ZZZZ</name>
<feature type="non-terminal residue" evidence="2">
    <location>
        <position position="84"/>
    </location>
</feature>
<feature type="domain" description="Aldehyde ferredoxin oxidoreductase N-terminal" evidence="1">
    <location>
        <begin position="4"/>
        <end position="84"/>
    </location>
</feature>
<dbReference type="PANTHER" id="PTHR30038">
    <property type="entry name" value="ALDEHYDE FERREDOXIN OXIDOREDUCTASE"/>
    <property type="match status" value="1"/>
</dbReference>
<dbReference type="SMART" id="SM00790">
    <property type="entry name" value="AFOR_N"/>
    <property type="match status" value="1"/>
</dbReference>
<reference evidence="2" key="1">
    <citation type="journal article" date="2014" name="Front. Microbiol.">
        <title>High frequency of phylogenetically diverse reductive dehalogenase-homologous genes in deep subseafloor sedimentary metagenomes.</title>
        <authorList>
            <person name="Kawai M."/>
            <person name="Futagami T."/>
            <person name="Toyoda A."/>
            <person name="Takaki Y."/>
            <person name="Nishi S."/>
            <person name="Hori S."/>
            <person name="Arai W."/>
            <person name="Tsubouchi T."/>
            <person name="Morono Y."/>
            <person name="Uchiyama I."/>
            <person name="Ito T."/>
            <person name="Fujiyama A."/>
            <person name="Inagaki F."/>
            <person name="Takami H."/>
        </authorList>
    </citation>
    <scope>NUCLEOTIDE SEQUENCE</scope>
    <source>
        <strain evidence="2">Expedition CK06-06</strain>
    </source>
</reference>
<dbReference type="InterPro" id="IPR036503">
    <property type="entry name" value="Ald_Fedxn_OxRdtase_N_sf"/>
</dbReference>
<evidence type="ECO:0000313" key="2">
    <source>
        <dbReference type="EMBL" id="GAI37261.1"/>
    </source>
</evidence>
<protein>
    <recommendedName>
        <fullName evidence="1">Aldehyde ferredoxin oxidoreductase N-terminal domain-containing protein</fullName>
    </recommendedName>
</protein>
<dbReference type="AlphaFoldDB" id="X1P493"/>
<dbReference type="Gene3D" id="3.60.9.10">
    <property type="entry name" value="Aldehyde ferredoxin oxidoreductase, N-terminal domain"/>
    <property type="match status" value="1"/>
</dbReference>
<proteinExistence type="predicted"/>
<dbReference type="GO" id="GO:0016625">
    <property type="term" value="F:oxidoreductase activity, acting on the aldehyde or oxo group of donors, iron-sulfur protein as acceptor"/>
    <property type="evidence" value="ECO:0007669"/>
    <property type="project" value="InterPro"/>
</dbReference>
<dbReference type="EMBL" id="BARV01031404">
    <property type="protein sequence ID" value="GAI37261.1"/>
    <property type="molecule type" value="Genomic_DNA"/>
</dbReference>
<gene>
    <name evidence="2" type="ORF">S06H3_49699</name>
</gene>
<dbReference type="PANTHER" id="PTHR30038:SF0">
    <property type="entry name" value="TUNGSTEN-CONTAINING ALDEHYDE FERREDOXIN OXIDOREDUCTASE"/>
    <property type="match status" value="1"/>
</dbReference>
<comment type="caution">
    <text evidence="2">The sequence shown here is derived from an EMBL/GenBank/DDBJ whole genome shotgun (WGS) entry which is preliminary data.</text>
</comment>
<dbReference type="InterPro" id="IPR013983">
    <property type="entry name" value="Ald_Fedxn_OxRdtase_N"/>
</dbReference>
<dbReference type="InterPro" id="IPR051919">
    <property type="entry name" value="W-dependent_AOR"/>
</dbReference>
<dbReference type="Pfam" id="PF02730">
    <property type="entry name" value="AFOR_N"/>
    <property type="match status" value="1"/>
</dbReference>
<evidence type="ECO:0000259" key="1">
    <source>
        <dbReference type="SMART" id="SM00790"/>
    </source>
</evidence>
<dbReference type="GO" id="GO:0051536">
    <property type="term" value="F:iron-sulfur cluster binding"/>
    <property type="evidence" value="ECO:0007669"/>
    <property type="project" value="InterPro"/>
</dbReference>